<evidence type="ECO:0000313" key="3">
    <source>
        <dbReference type="Proteomes" id="UP001427805"/>
    </source>
</evidence>
<reference evidence="2 3" key="1">
    <citation type="submission" date="2024-05" db="EMBL/GenBank/DDBJ databases">
        <title>Sphingomonas sp. HF-S3 16S ribosomal RNA gene Genome sequencing and assembly.</title>
        <authorList>
            <person name="Lee H."/>
        </authorList>
    </citation>
    <scope>NUCLEOTIDE SEQUENCE [LARGE SCALE GENOMIC DNA]</scope>
    <source>
        <strain evidence="2 3">HF-S3</strain>
    </source>
</reference>
<comment type="caution">
    <text evidence="2">The sequence shown here is derived from an EMBL/GenBank/DDBJ whole genome shotgun (WGS) entry which is preliminary data.</text>
</comment>
<dbReference type="SUPFAM" id="SSF53335">
    <property type="entry name" value="S-adenosyl-L-methionine-dependent methyltransferases"/>
    <property type="match status" value="1"/>
</dbReference>
<evidence type="ECO:0000313" key="2">
    <source>
        <dbReference type="EMBL" id="MEN3747729.1"/>
    </source>
</evidence>
<proteinExistence type="predicted"/>
<dbReference type="EC" id="2.1.-.-" evidence="2"/>
<dbReference type="InterPro" id="IPR029063">
    <property type="entry name" value="SAM-dependent_MTases_sf"/>
</dbReference>
<evidence type="ECO:0000259" key="1">
    <source>
        <dbReference type="Pfam" id="PF08242"/>
    </source>
</evidence>
<name>A0ABV0B843_9SPHN</name>
<dbReference type="RefSeq" id="WP_346246737.1">
    <property type="nucleotide sequence ID" value="NZ_JBDIZK010000006.1"/>
</dbReference>
<dbReference type="Pfam" id="PF08242">
    <property type="entry name" value="Methyltransf_12"/>
    <property type="match status" value="1"/>
</dbReference>
<dbReference type="PANTHER" id="PTHR43861">
    <property type="entry name" value="TRANS-ACONITATE 2-METHYLTRANSFERASE-RELATED"/>
    <property type="match status" value="1"/>
</dbReference>
<sequence>MRRFRHRPDRACAADEAVVHGLLLDRDVDPRWIERAGWQVLRDAGRVPAADAAPEVFARWLEADGFARDLLGQTQLTLVEIERPLTALRRWLLLERRHGDFPDTAAALIAQAGHHGGTWLFDALEEDALSDAADFAAAYLPPLPGHAAPDHADPVTRAVAAQYAGWPYPVWQRAMRDPPGGLDRLRADHGLAPLADGAHLLVAGCGTGREAQRLATDAPGAQVTGIDLSPTSLAYARERCDAPNLTLCELDLHRAGEVGPFDHIASSGVLHHLADPEAGWAALAAALKPGGTMRVMLYSRFSRMQVRAARARIADLVDRPVTPALVRDVRARFIDEPDHPIVRSVDFHSMGGVHDLLLHAHEDAFDLPRIGRALAALGLDLLQIDLPGRAARDAWLTDHPDDPHLRDLAALHAWEIRNPRLFNGMYPIWCAKRR</sequence>
<protein>
    <submittedName>
        <fullName evidence="2">Class I SAM-dependent methyltransferase</fullName>
        <ecNumber evidence="2">2.1.-.-</ecNumber>
    </submittedName>
</protein>
<dbReference type="GO" id="GO:0008168">
    <property type="term" value="F:methyltransferase activity"/>
    <property type="evidence" value="ECO:0007669"/>
    <property type="project" value="UniProtKB-KW"/>
</dbReference>
<dbReference type="CDD" id="cd02440">
    <property type="entry name" value="AdoMet_MTases"/>
    <property type="match status" value="1"/>
</dbReference>
<dbReference type="EMBL" id="JBDIZK010000006">
    <property type="protein sequence ID" value="MEN3747729.1"/>
    <property type="molecule type" value="Genomic_DNA"/>
</dbReference>
<dbReference type="PANTHER" id="PTHR43861:SF1">
    <property type="entry name" value="TRANS-ACONITATE 2-METHYLTRANSFERASE"/>
    <property type="match status" value="1"/>
</dbReference>
<gene>
    <name evidence="2" type="ORF">TPR58_11170</name>
</gene>
<dbReference type="Proteomes" id="UP001427805">
    <property type="component" value="Unassembled WGS sequence"/>
</dbReference>
<organism evidence="2 3">
    <name type="scientific">Sphingomonas rustica</name>
    <dbReference type="NCBI Taxonomy" id="3103142"/>
    <lineage>
        <taxon>Bacteria</taxon>
        <taxon>Pseudomonadati</taxon>
        <taxon>Pseudomonadota</taxon>
        <taxon>Alphaproteobacteria</taxon>
        <taxon>Sphingomonadales</taxon>
        <taxon>Sphingomonadaceae</taxon>
        <taxon>Sphingomonas</taxon>
    </lineage>
</organism>
<dbReference type="GO" id="GO:0032259">
    <property type="term" value="P:methylation"/>
    <property type="evidence" value="ECO:0007669"/>
    <property type="project" value="UniProtKB-KW"/>
</dbReference>
<dbReference type="InterPro" id="IPR013217">
    <property type="entry name" value="Methyltransf_12"/>
</dbReference>
<keyword evidence="2" id="KW-0808">Transferase</keyword>
<feature type="domain" description="Methyltransferase type 12" evidence="1">
    <location>
        <begin position="202"/>
        <end position="292"/>
    </location>
</feature>
<dbReference type="Gene3D" id="3.40.50.150">
    <property type="entry name" value="Vaccinia Virus protein VP39"/>
    <property type="match status" value="1"/>
</dbReference>
<keyword evidence="2" id="KW-0489">Methyltransferase</keyword>
<keyword evidence="3" id="KW-1185">Reference proteome</keyword>
<accession>A0ABV0B843</accession>